<dbReference type="InterPro" id="IPR019603">
    <property type="entry name" value="Tom5"/>
</dbReference>
<evidence type="ECO:0000313" key="11">
    <source>
        <dbReference type="Proteomes" id="UP000481858"/>
    </source>
</evidence>
<evidence type="ECO:0000256" key="4">
    <source>
        <dbReference type="ARBA" id="ARBA00022787"/>
    </source>
</evidence>
<evidence type="ECO:0000313" key="10">
    <source>
        <dbReference type="EMBL" id="KAF2966589.1"/>
    </source>
</evidence>
<dbReference type="GO" id="GO:0005741">
    <property type="term" value="C:mitochondrial outer membrane"/>
    <property type="evidence" value="ECO:0007669"/>
    <property type="project" value="UniProtKB-SubCell"/>
</dbReference>
<keyword evidence="2" id="KW-0813">Transport</keyword>
<name>A0A7C8ILG0_9PEZI</name>
<evidence type="ECO:0000256" key="5">
    <source>
        <dbReference type="ARBA" id="ARBA00022927"/>
    </source>
</evidence>
<dbReference type="GO" id="GO:0006626">
    <property type="term" value="P:protein targeting to mitochondrion"/>
    <property type="evidence" value="ECO:0007669"/>
    <property type="project" value="UniProtKB-ARBA"/>
</dbReference>
<evidence type="ECO:0000256" key="1">
    <source>
        <dbReference type="ARBA" id="ARBA00004572"/>
    </source>
</evidence>
<comment type="caution">
    <text evidence="10">The sequence shown here is derived from an EMBL/GenBank/DDBJ whole genome shotgun (WGS) entry which is preliminary data.</text>
</comment>
<dbReference type="EMBL" id="WUBL01000085">
    <property type="protein sequence ID" value="KAF2966589.1"/>
    <property type="molecule type" value="Genomic_DNA"/>
</dbReference>
<keyword evidence="6" id="KW-1133">Transmembrane helix</keyword>
<keyword evidence="4" id="KW-1000">Mitochondrion outer membrane</keyword>
<evidence type="ECO:0000256" key="2">
    <source>
        <dbReference type="ARBA" id="ARBA00022448"/>
    </source>
</evidence>
<sequence length="80" mass="8723">MFGGFAPPQLSAEEIRQLEDEATWTVKQFITTAVVLYICTLILPTHAAPLPSVSNYHRQLPANGQPLPAPFVVEAVSSVF</sequence>
<evidence type="ECO:0000256" key="7">
    <source>
        <dbReference type="ARBA" id="ARBA00023128"/>
    </source>
</evidence>
<keyword evidence="8" id="KW-0472">Membrane</keyword>
<comment type="similarity">
    <text evidence="9">Belongs to the Tom5 family.</text>
</comment>
<evidence type="ECO:0000256" key="3">
    <source>
        <dbReference type="ARBA" id="ARBA00022692"/>
    </source>
</evidence>
<dbReference type="GO" id="GO:0015031">
    <property type="term" value="P:protein transport"/>
    <property type="evidence" value="ECO:0007669"/>
    <property type="project" value="UniProtKB-KW"/>
</dbReference>
<dbReference type="InParanoid" id="A0A7C8ILG0"/>
<dbReference type="AlphaFoldDB" id="A0A7C8ILG0"/>
<keyword evidence="11" id="KW-1185">Reference proteome</keyword>
<protein>
    <submittedName>
        <fullName evidence="10">Uncharacterized protein</fullName>
    </submittedName>
</protein>
<dbReference type="OrthoDB" id="4150500at2759"/>
<comment type="subcellular location">
    <subcellularLocation>
        <location evidence="1">Mitochondrion outer membrane</location>
        <topology evidence="1">Single-pass membrane protein</topology>
    </subcellularLocation>
</comment>
<organism evidence="10 11">
    <name type="scientific">Xylaria multiplex</name>
    <dbReference type="NCBI Taxonomy" id="323545"/>
    <lineage>
        <taxon>Eukaryota</taxon>
        <taxon>Fungi</taxon>
        <taxon>Dikarya</taxon>
        <taxon>Ascomycota</taxon>
        <taxon>Pezizomycotina</taxon>
        <taxon>Sordariomycetes</taxon>
        <taxon>Xylariomycetidae</taxon>
        <taxon>Xylariales</taxon>
        <taxon>Xylariaceae</taxon>
        <taxon>Xylaria</taxon>
    </lineage>
</organism>
<reference evidence="10 11" key="1">
    <citation type="submission" date="2019-12" db="EMBL/GenBank/DDBJ databases">
        <title>Draft genome sequence of the ascomycete Xylaria multiplex DSM 110363.</title>
        <authorList>
            <person name="Buettner E."/>
            <person name="Kellner H."/>
        </authorList>
    </citation>
    <scope>NUCLEOTIDE SEQUENCE [LARGE SCALE GENOMIC DNA]</scope>
    <source>
        <strain evidence="10 11">DSM 110363</strain>
    </source>
</reference>
<proteinExistence type="inferred from homology"/>
<dbReference type="Pfam" id="PF10642">
    <property type="entry name" value="Tom5"/>
    <property type="match status" value="1"/>
</dbReference>
<accession>A0A7C8ILG0</accession>
<keyword evidence="5" id="KW-0653">Protein transport</keyword>
<evidence type="ECO:0000256" key="8">
    <source>
        <dbReference type="ARBA" id="ARBA00023136"/>
    </source>
</evidence>
<evidence type="ECO:0000256" key="6">
    <source>
        <dbReference type="ARBA" id="ARBA00022989"/>
    </source>
</evidence>
<evidence type="ECO:0000256" key="9">
    <source>
        <dbReference type="ARBA" id="ARBA00025716"/>
    </source>
</evidence>
<keyword evidence="3" id="KW-0812">Transmembrane</keyword>
<gene>
    <name evidence="10" type="ORF">GQX73_g6954</name>
</gene>
<keyword evidence="7" id="KW-0496">Mitochondrion</keyword>
<dbReference type="Proteomes" id="UP000481858">
    <property type="component" value="Unassembled WGS sequence"/>
</dbReference>